<dbReference type="GO" id="GO:0046872">
    <property type="term" value="F:metal ion binding"/>
    <property type="evidence" value="ECO:0007669"/>
    <property type="project" value="UniProtKB-KW"/>
</dbReference>
<comment type="similarity">
    <text evidence="4">Belongs to the DHPS family.</text>
</comment>
<evidence type="ECO:0000256" key="5">
    <source>
        <dbReference type="ARBA" id="ARBA00012458"/>
    </source>
</evidence>
<evidence type="ECO:0000313" key="13">
    <source>
        <dbReference type="EMBL" id="HDZ49741.1"/>
    </source>
</evidence>
<gene>
    <name evidence="13" type="primary">folP</name>
    <name evidence="13" type="ORF">ENH69_00810</name>
</gene>
<evidence type="ECO:0000259" key="12">
    <source>
        <dbReference type="PROSITE" id="PS50972"/>
    </source>
</evidence>
<feature type="domain" description="Pterin-binding" evidence="12">
    <location>
        <begin position="139"/>
        <end position="392"/>
    </location>
</feature>
<evidence type="ECO:0000256" key="2">
    <source>
        <dbReference type="ARBA" id="ARBA00001946"/>
    </source>
</evidence>
<dbReference type="InterPro" id="IPR045031">
    <property type="entry name" value="DHP_synth-like"/>
</dbReference>
<comment type="caution">
    <text evidence="13">The sequence shown here is derived from an EMBL/GenBank/DDBJ whole genome shotgun (WGS) entry which is preliminary data.</text>
</comment>
<sequence>MHMKPRVLNLKNRRGVEEELERIGVSREGKRILSQKANLYLIKLEGIPSQAANLLKQEMLSVSADAAIKKEVASFAVSKSDVLLIGTEAHYNKVIPKLRHQPFSLSHLSCELKQILKNIKRERFILCLGDKQLDLAKKVAIMGILNLTPDSFYDGGRYTQEKKALARVEEMVSHGADLIDIGGESTRPGATEVSTEEELRRIIPIVGKIKELFEIPISVDTYKAQIAQEAIEAGADMINDISGLRFDSELKQVVAKYKVPLVLMHIKGTPRDMQNNPCYDSLLGEIISYLRESIVIAKEAGIDEERIIIDPGIGFGKSARHNLEIINKLSELKSLGRPILIGVSRKSFIGNVLNLPLQERLEGSLAATCLAVTQGARIVRTHDVKETRRAID</sequence>
<accession>A0A7C1MA27</accession>
<name>A0A7C1MA27_UNCAE</name>
<dbReference type="PROSITE" id="PS00793">
    <property type="entry name" value="DHPS_2"/>
    <property type="match status" value="1"/>
</dbReference>
<dbReference type="EMBL" id="DRFT01000057">
    <property type="protein sequence ID" value="HDZ49741.1"/>
    <property type="molecule type" value="Genomic_DNA"/>
</dbReference>
<dbReference type="GO" id="GO:0004156">
    <property type="term" value="F:dihydropteroate synthase activity"/>
    <property type="evidence" value="ECO:0007669"/>
    <property type="project" value="UniProtKB-EC"/>
</dbReference>
<dbReference type="PROSITE" id="PS50972">
    <property type="entry name" value="PTERIN_BINDING"/>
    <property type="match status" value="1"/>
</dbReference>
<evidence type="ECO:0000256" key="3">
    <source>
        <dbReference type="ARBA" id="ARBA00004763"/>
    </source>
</evidence>
<evidence type="ECO:0000256" key="9">
    <source>
        <dbReference type="ARBA" id="ARBA00022842"/>
    </source>
</evidence>
<organism evidence="13">
    <name type="scientific">Aerophobetes bacterium</name>
    <dbReference type="NCBI Taxonomy" id="2030807"/>
    <lineage>
        <taxon>Bacteria</taxon>
        <taxon>Candidatus Aerophobota</taxon>
    </lineage>
</organism>
<dbReference type="Proteomes" id="UP000885667">
    <property type="component" value="Unassembled WGS sequence"/>
</dbReference>
<protein>
    <recommendedName>
        <fullName evidence="6">Dihydropteroate synthase</fullName>
        <ecNumber evidence="5">2.5.1.15</ecNumber>
    </recommendedName>
    <alternativeName>
        <fullName evidence="11">Dihydropteroate pyrophosphorylase</fullName>
    </alternativeName>
</protein>
<dbReference type="GO" id="GO:0046656">
    <property type="term" value="P:folic acid biosynthetic process"/>
    <property type="evidence" value="ECO:0007669"/>
    <property type="project" value="UniProtKB-KW"/>
</dbReference>
<dbReference type="GO" id="GO:0046654">
    <property type="term" value="P:tetrahydrofolate biosynthetic process"/>
    <property type="evidence" value="ECO:0007669"/>
    <property type="project" value="TreeGrafter"/>
</dbReference>
<feature type="non-terminal residue" evidence="13">
    <location>
        <position position="392"/>
    </location>
</feature>
<evidence type="ECO:0000256" key="6">
    <source>
        <dbReference type="ARBA" id="ARBA00016919"/>
    </source>
</evidence>
<dbReference type="InterPro" id="IPR011005">
    <property type="entry name" value="Dihydropteroate_synth-like_sf"/>
</dbReference>
<keyword evidence="9" id="KW-0460">Magnesium</keyword>
<dbReference type="NCBIfam" id="TIGR01496">
    <property type="entry name" value="DHPS"/>
    <property type="match status" value="1"/>
</dbReference>
<evidence type="ECO:0000256" key="8">
    <source>
        <dbReference type="ARBA" id="ARBA00022723"/>
    </source>
</evidence>
<dbReference type="InterPro" id="IPR000489">
    <property type="entry name" value="Pterin-binding_dom"/>
</dbReference>
<dbReference type="Gene3D" id="3.20.20.20">
    <property type="entry name" value="Dihydropteroate synthase-like"/>
    <property type="match status" value="1"/>
</dbReference>
<keyword evidence="10" id="KW-0289">Folate biosynthesis</keyword>
<reference evidence="13" key="1">
    <citation type="journal article" date="2020" name="mSystems">
        <title>Genome- and Community-Level Interaction Insights into Carbon Utilization and Element Cycling Functions of Hydrothermarchaeota in Hydrothermal Sediment.</title>
        <authorList>
            <person name="Zhou Z."/>
            <person name="Liu Y."/>
            <person name="Xu W."/>
            <person name="Pan J."/>
            <person name="Luo Z.H."/>
            <person name="Li M."/>
        </authorList>
    </citation>
    <scope>NUCLEOTIDE SEQUENCE [LARGE SCALE GENOMIC DNA]</scope>
    <source>
        <strain evidence="13">HyVt-329</strain>
    </source>
</reference>
<dbReference type="InterPro" id="IPR006390">
    <property type="entry name" value="DHP_synth_dom"/>
</dbReference>
<dbReference type="FunFam" id="3.20.20.20:FF:000006">
    <property type="entry name" value="Dihydropteroate synthase"/>
    <property type="match status" value="1"/>
</dbReference>
<dbReference type="Pfam" id="PF00809">
    <property type="entry name" value="Pterin_bind"/>
    <property type="match status" value="1"/>
</dbReference>
<evidence type="ECO:0000256" key="10">
    <source>
        <dbReference type="ARBA" id="ARBA00022909"/>
    </source>
</evidence>
<proteinExistence type="inferred from homology"/>
<evidence type="ECO:0000256" key="1">
    <source>
        <dbReference type="ARBA" id="ARBA00000012"/>
    </source>
</evidence>
<dbReference type="SUPFAM" id="SSF51717">
    <property type="entry name" value="Dihydropteroate synthetase-like"/>
    <property type="match status" value="1"/>
</dbReference>
<comment type="catalytic activity">
    <reaction evidence="1">
        <text>(7,8-dihydropterin-6-yl)methyl diphosphate + 4-aminobenzoate = 7,8-dihydropteroate + diphosphate</text>
        <dbReference type="Rhea" id="RHEA:19949"/>
        <dbReference type="ChEBI" id="CHEBI:17836"/>
        <dbReference type="ChEBI" id="CHEBI:17839"/>
        <dbReference type="ChEBI" id="CHEBI:33019"/>
        <dbReference type="ChEBI" id="CHEBI:72950"/>
        <dbReference type="EC" id="2.5.1.15"/>
    </reaction>
</comment>
<evidence type="ECO:0000256" key="7">
    <source>
        <dbReference type="ARBA" id="ARBA00022679"/>
    </source>
</evidence>
<dbReference type="EC" id="2.5.1.15" evidence="5"/>
<comment type="cofactor">
    <cofactor evidence="2">
        <name>Mg(2+)</name>
        <dbReference type="ChEBI" id="CHEBI:18420"/>
    </cofactor>
</comment>
<dbReference type="PANTHER" id="PTHR20941:SF1">
    <property type="entry name" value="FOLIC ACID SYNTHESIS PROTEIN FOL1"/>
    <property type="match status" value="1"/>
</dbReference>
<evidence type="ECO:0000256" key="11">
    <source>
        <dbReference type="ARBA" id="ARBA00030193"/>
    </source>
</evidence>
<comment type="pathway">
    <text evidence="3">Cofactor biosynthesis; tetrahydrofolate biosynthesis; 7,8-dihydrofolate from 2-amino-4-hydroxy-6-hydroxymethyl-7,8-dihydropteridine diphosphate and 4-aminobenzoate: step 1/2.</text>
</comment>
<dbReference type="PANTHER" id="PTHR20941">
    <property type="entry name" value="FOLATE SYNTHESIS PROTEINS"/>
    <property type="match status" value="1"/>
</dbReference>
<keyword evidence="7 13" id="KW-0808">Transferase</keyword>
<keyword evidence="8" id="KW-0479">Metal-binding</keyword>
<evidence type="ECO:0000256" key="4">
    <source>
        <dbReference type="ARBA" id="ARBA00009503"/>
    </source>
</evidence>
<dbReference type="AlphaFoldDB" id="A0A7C1MA27"/>
<dbReference type="GO" id="GO:0005829">
    <property type="term" value="C:cytosol"/>
    <property type="evidence" value="ECO:0007669"/>
    <property type="project" value="TreeGrafter"/>
</dbReference>
<dbReference type="PROSITE" id="PS00792">
    <property type="entry name" value="DHPS_1"/>
    <property type="match status" value="1"/>
</dbReference>
<dbReference type="CDD" id="cd00739">
    <property type="entry name" value="DHPS"/>
    <property type="match status" value="1"/>
</dbReference>